<keyword evidence="1" id="KW-1133">Transmembrane helix</keyword>
<comment type="caution">
    <text evidence="2">The sequence shown here is derived from an EMBL/GenBank/DDBJ whole genome shotgun (WGS) entry which is preliminary data.</text>
</comment>
<dbReference type="EMBL" id="JNBR01001461">
    <property type="protein sequence ID" value="OQR87176.1"/>
    <property type="molecule type" value="Genomic_DNA"/>
</dbReference>
<organism evidence="2 3">
    <name type="scientific">Achlya hypogyna</name>
    <name type="common">Oomycete</name>
    <name type="synonym">Protoachlya hypogyna</name>
    <dbReference type="NCBI Taxonomy" id="1202772"/>
    <lineage>
        <taxon>Eukaryota</taxon>
        <taxon>Sar</taxon>
        <taxon>Stramenopiles</taxon>
        <taxon>Oomycota</taxon>
        <taxon>Saprolegniomycetes</taxon>
        <taxon>Saprolegniales</taxon>
        <taxon>Achlyaceae</taxon>
        <taxon>Achlya</taxon>
    </lineage>
</organism>
<keyword evidence="1" id="KW-0812">Transmembrane</keyword>
<sequence length="261" mass="28679">MDNALQTIPKGLPENLRGLGMQNNFLSDLNYLPPHLKMLHTFYNLRQLTENFRNIRNNSIASIANHNWTSCAFLYENHHGGCGGCKLTNFTIDRTTFDALDRLEPFDVNSTSPNKYGFHMDTNVAVDAAACASVYGKLQPLWKGKTSLSIIVCVTPGTGLIVGCVVGGVAVLGIIIVFAIRRYKHSSNYNTFYYDNPTDGQAGTGGFQTQQSIGEYSDAGLNVEDLRIHKLDFNDLIVSAKKPLASGAFGEVWLGTYGDEK</sequence>
<feature type="transmembrane region" description="Helical" evidence="1">
    <location>
        <begin position="159"/>
        <end position="180"/>
    </location>
</feature>
<proteinExistence type="predicted"/>
<keyword evidence="3" id="KW-1185">Reference proteome</keyword>
<accession>A0A1V9YN23</accession>
<dbReference type="Proteomes" id="UP000243579">
    <property type="component" value="Unassembled WGS sequence"/>
</dbReference>
<evidence type="ECO:0000256" key="1">
    <source>
        <dbReference type="SAM" id="Phobius"/>
    </source>
</evidence>
<gene>
    <name evidence="2" type="ORF">ACHHYP_09403</name>
</gene>
<name>A0A1V9YN23_ACHHY</name>
<dbReference type="AlphaFoldDB" id="A0A1V9YN23"/>
<feature type="non-terminal residue" evidence="2">
    <location>
        <position position="261"/>
    </location>
</feature>
<keyword evidence="1" id="KW-0472">Membrane</keyword>
<evidence type="ECO:0000313" key="2">
    <source>
        <dbReference type="EMBL" id="OQR87176.1"/>
    </source>
</evidence>
<reference evidence="2 3" key="1">
    <citation type="journal article" date="2014" name="Genome Biol. Evol.">
        <title>The secreted proteins of Achlya hypogyna and Thraustotheca clavata identify the ancestral oomycete secretome and reveal gene acquisitions by horizontal gene transfer.</title>
        <authorList>
            <person name="Misner I."/>
            <person name="Blouin N."/>
            <person name="Leonard G."/>
            <person name="Richards T.A."/>
            <person name="Lane C.E."/>
        </authorList>
    </citation>
    <scope>NUCLEOTIDE SEQUENCE [LARGE SCALE GENOMIC DNA]</scope>
    <source>
        <strain evidence="2 3">ATCC 48635</strain>
    </source>
</reference>
<protein>
    <submittedName>
        <fullName evidence="2">Uncharacterized protein</fullName>
    </submittedName>
</protein>
<evidence type="ECO:0000313" key="3">
    <source>
        <dbReference type="Proteomes" id="UP000243579"/>
    </source>
</evidence>